<comment type="similarity">
    <text evidence="1">Belongs to the universal stress protein A family.</text>
</comment>
<dbReference type="PRINTS" id="PR01438">
    <property type="entry name" value="UNVRSLSTRESS"/>
</dbReference>
<dbReference type="AlphaFoldDB" id="A0A5P9JRY7"/>
<gene>
    <name evidence="3" type="ORF">GDR74_00650</name>
</gene>
<name>A0A5P9JRY7_9HYPH</name>
<proteinExistence type="inferred from homology"/>
<keyword evidence="4" id="KW-1185">Reference proteome</keyword>
<evidence type="ECO:0000313" key="4">
    <source>
        <dbReference type="Proteomes" id="UP000325614"/>
    </source>
</evidence>
<protein>
    <submittedName>
        <fullName evidence="3">Universal stress protein</fullName>
    </submittedName>
</protein>
<dbReference type="SUPFAM" id="SSF52402">
    <property type="entry name" value="Adenine nucleotide alpha hydrolases-like"/>
    <property type="match status" value="2"/>
</dbReference>
<dbReference type="KEGG" id="mico:GDR74_00650"/>
<dbReference type="PANTHER" id="PTHR46268:SF15">
    <property type="entry name" value="UNIVERSAL STRESS PROTEIN HP_0031"/>
    <property type="match status" value="1"/>
</dbReference>
<organism evidence="3 4">
    <name type="scientific">Microvirga thermotolerans</name>
    <dbReference type="NCBI Taxonomy" id="2651334"/>
    <lineage>
        <taxon>Bacteria</taxon>
        <taxon>Pseudomonadati</taxon>
        <taxon>Pseudomonadota</taxon>
        <taxon>Alphaproteobacteria</taxon>
        <taxon>Hyphomicrobiales</taxon>
        <taxon>Methylobacteriaceae</taxon>
        <taxon>Microvirga</taxon>
    </lineage>
</organism>
<dbReference type="CDD" id="cd00293">
    <property type="entry name" value="USP-like"/>
    <property type="match status" value="1"/>
</dbReference>
<sequence>MECRRPELRAAALPTRGSMESIMIKDVLVHLDGGADDELRLAHAEAIASVSGARVRGLFTNLLPDLAVMTPMDGGAAAAEVIASLDEEARRNGDRTQQRLAERFARLSVPNEVRRLDGTPGQLMNQAVSEARRSDLFVAQRPYDGDGSAPWDDLFESVLFGSGRGIYVVPPGRRPSDAIRRILVAWRDTRETARAIAEAAPLIARAARTCVLAVDPEETASGKPALDLDVARHLERYGTEVEVNLARSDGRAVSEVILDQARRMSADLIVMGGYGHSRAREWILGGTSRDMLERSDLPLLMAH</sequence>
<evidence type="ECO:0000313" key="3">
    <source>
        <dbReference type="EMBL" id="QFU14839.1"/>
    </source>
</evidence>
<dbReference type="InterPro" id="IPR006016">
    <property type="entry name" value="UspA"/>
</dbReference>
<evidence type="ECO:0000256" key="1">
    <source>
        <dbReference type="ARBA" id="ARBA00008791"/>
    </source>
</evidence>
<accession>A0A5P9JRY7</accession>
<evidence type="ECO:0000259" key="2">
    <source>
        <dbReference type="Pfam" id="PF00582"/>
    </source>
</evidence>
<dbReference type="EMBL" id="CP045423">
    <property type="protein sequence ID" value="QFU14839.1"/>
    <property type="molecule type" value="Genomic_DNA"/>
</dbReference>
<feature type="domain" description="UspA" evidence="2">
    <location>
        <begin position="179"/>
        <end position="302"/>
    </location>
</feature>
<dbReference type="InterPro" id="IPR006015">
    <property type="entry name" value="Universal_stress_UspA"/>
</dbReference>
<dbReference type="Proteomes" id="UP000325614">
    <property type="component" value="Chromosome"/>
</dbReference>
<reference evidence="3 4" key="1">
    <citation type="submission" date="2019-10" db="EMBL/GenBank/DDBJ databases">
        <title>Isolation, Identification of Microvirga thermotolerans HR1, a novel thermophilic bacterium and Comparative Genomics of the genus Microvirga.</title>
        <authorList>
            <person name="Li J."/>
            <person name="Zhang W."/>
            <person name="Lin M."/>
            <person name="Wang J."/>
        </authorList>
    </citation>
    <scope>NUCLEOTIDE SEQUENCE [LARGE SCALE GENOMIC DNA]</scope>
    <source>
        <strain evidence="3 4">HR1</strain>
    </source>
</reference>
<dbReference type="Pfam" id="PF00582">
    <property type="entry name" value="Usp"/>
    <property type="match status" value="1"/>
</dbReference>
<dbReference type="Gene3D" id="3.40.50.12370">
    <property type="match status" value="1"/>
</dbReference>
<dbReference type="PANTHER" id="PTHR46268">
    <property type="entry name" value="STRESS RESPONSE PROTEIN NHAX"/>
    <property type="match status" value="1"/>
</dbReference>